<evidence type="ECO:0000256" key="2">
    <source>
        <dbReference type="SAM" id="Phobius"/>
    </source>
</evidence>
<dbReference type="EMBL" id="FXUG01000001">
    <property type="protein sequence ID" value="SMP39695.1"/>
    <property type="molecule type" value="Genomic_DNA"/>
</dbReference>
<feature type="region of interest" description="Disordered" evidence="1">
    <location>
        <begin position="562"/>
        <end position="598"/>
    </location>
</feature>
<evidence type="ECO:0008006" key="5">
    <source>
        <dbReference type="Google" id="ProtNLM"/>
    </source>
</evidence>
<feature type="region of interest" description="Disordered" evidence="1">
    <location>
        <begin position="27"/>
        <end position="70"/>
    </location>
</feature>
<feature type="compositionally biased region" description="Basic residues" evidence="1">
    <location>
        <begin position="57"/>
        <end position="70"/>
    </location>
</feature>
<proteinExistence type="predicted"/>
<accession>A0ABY1PNY5</accession>
<organism evidence="3 4">
    <name type="scientific">Neorhodopirellula lusitana</name>
    <dbReference type="NCBI Taxonomy" id="445327"/>
    <lineage>
        <taxon>Bacteria</taxon>
        <taxon>Pseudomonadati</taxon>
        <taxon>Planctomycetota</taxon>
        <taxon>Planctomycetia</taxon>
        <taxon>Pirellulales</taxon>
        <taxon>Pirellulaceae</taxon>
        <taxon>Neorhodopirellula</taxon>
    </lineage>
</organism>
<dbReference type="Proteomes" id="UP001158067">
    <property type="component" value="Unassembled WGS sequence"/>
</dbReference>
<evidence type="ECO:0000313" key="4">
    <source>
        <dbReference type="Proteomes" id="UP001158067"/>
    </source>
</evidence>
<feature type="region of interest" description="Disordered" evidence="1">
    <location>
        <begin position="185"/>
        <end position="225"/>
    </location>
</feature>
<feature type="compositionally biased region" description="Polar residues" evidence="1">
    <location>
        <begin position="130"/>
        <end position="144"/>
    </location>
</feature>
<keyword evidence="2" id="KW-1133">Transmembrane helix</keyword>
<gene>
    <name evidence="3" type="ORF">SAMN06265222_101347</name>
</gene>
<evidence type="ECO:0000256" key="1">
    <source>
        <dbReference type="SAM" id="MobiDB-lite"/>
    </source>
</evidence>
<feature type="region of interest" description="Disordered" evidence="1">
    <location>
        <begin position="106"/>
        <end position="172"/>
    </location>
</feature>
<sequence length="673" mass="72826">MTQTPPSPSDSPVPDSVDPVLDVLLDEVLGDRSPPDQSDVILRRYRDATPDSAVVRTKSKKANATKESRKKPFSFWTSSLALVAGILVVAGIATGLRSQLNDMRVANAPRPLSPDSGRRRIPLSPSRSLQSVAGSDSPENTNGPPQAVPASTDDEGLTGRTIEPAGATSRDSMKSLDTLAASDTHKNSIGQASPSGPKIASLDSSASPAEPSEKKSAKTNLQPGSLKSVSRDINLHLVRYWDRIHVEPTELLPAAQTAKRLWHRLHLRLSPRAINNSWVLRNELQGSQNLEALATRLLQELTPGADLPANHPNTQALSQQLQETMRRGKGADELLVTWLTKTDKKGLVPLSPQLQTLDPHAAIVSLSALTSNFDRRCQRCHDLPPIGQPVVTQADYREFHANISPILSAGKQKDSPSRAFLHTQATADLETMGQLWLGSRGLASGMVDWVWRTVHGRSLVSSPYDLRGAADDDIKALHDELANDLIASDFNLLRTITLVMNEFIVGRRPPAAMNRDRIMMAGNVEWTQALLAVDSFAAAAPDSQPSSPSQRLNMVAKAVQARTGTRGSGQTILAQPMGSEDIPADQRQSSQSASAPEVPAAVLAGMPVRASVVMPGWINQLPTFESRRDHIAHLAGKTQLSGSLVRLADQMQKAGDDEALILQRIWWIIQGQE</sequence>
<feature type="compositionally biased region" description="Polar residues" evidence="1">
    <location>
        <begin position="562"/>
        <end position="573"/>
    </location>
</feature>
<reference evidence="3 4" key="1">
    <citation type="submission" date="2017-05" db="EMBL/GenBank/DDBJ databases">
        <authorList>
            <person name="Varghese N."/>
            <person name="Submissions S."/>
        </authorList>
    </citation>
    <scope>NUCLEOTIDE SEQUENCE [LARGE SCALE GENOMIC DNA]</scope>
    <source>
        <strain evidence="3 4">DSM 25457</strain>
    </source>
</reference>
<comment type="caution">
    <text evidence="3">The sequence shown here is derived from an EMBL/GenBank/DDBJ whole genome shotgun (WGS) entry which is preliminary data.</text>
</comment>
<name>A0ABY1PNY5_9BACT</name>
<keyword evidence="2" id="KW-0472">Membrane</keyword>
<keyword evidence="4" id="KW-1185">Reference proteome</keyword>
<protein>
    <recommendedName>
        <fullName evidence="5">DUF1549 domain-containing protein</fullName>
    </recommendedName>
</protein>
<dbReference type="RefSeq" id="WP_283430588.1">
    <property type="nucleotide sequence ID" value="NZ_FXUG01000001.1"/>
</dbReference>
<keyword evidence="2" id="KW-0812">Transmembrane</keyword>
<feature type="transmembrane region" description="Helical" evidence="2">
    <location>
        <begin position="73"/>
        <end position="96"/>
    </location>
</feature>
<evidence type="ECO:0000313" key="3">
    <source>
        <dbReference type="EMBL" id="SMP39695.1"/>
    </source>
</evidence>